<dbReference type="SUPFAM" id="SSF49785">
    <property type="entry name" value="Galactose-binding domain-like"/>
    <property type="match status" value="1"/>
</dbReference>
<name>A0A4U7JCH7_9FIRM</name>
<evidence type="ECO:0000256" key="6">
    <source>
        <dbReference type="SAM" id="SignalP"/>
    </source>
</evidence>
<feature type="chain" id="PRO_5039560819" evidence="6">
    <location>
        <begin position="26"/>
        <end position="635"/>
    </location>
</feature>
<dbReference type="OrthoDB" id="9798386at2"/>
<dbReference type="PRINTS" id="PR00723">
    <property type="entry name" value="SUBTILISIN"/>
</dbReference>
<evidence type="ECO:0000313" key="9">
    <source>
        <dbReference type="Proteomes" id="UP000306409"/>
    </source>
</evidence>
<dbReference type="InterPro" id="IPR015500">
    <property type="entry name" value="Peptidase_S8_subtilisin-rel"/>
</dbReference>
<dbReference type="PANTHER" id="PTHR43806">
    <property type="entry name" value="PEPTIDASE S8"/>
    <property type="match status" value="1"/>
</dbReference>
<dbReference type="KEGG" id="rher:EHE19_011840"/>
<keyword evidence="3" id="KW-0378">Hydrolase</keyword>
<protein>
    <submittedName>
        <fullName evidence="8">S8 family serine peptidase</fullName>
    </submittedName>
</protein>
<dbReference type="InterPro" id="IPR023828">
    <property type="entry name" value="Peptidase_S8_Ser-AS"/>
</dbReference>
<feature type="domain" description="Peptidase S8/S53" evidence="7">
    <location>
        <begin position="280"/>
        <end position="482"/>
    </location>
</feature>
<keyword evidence="2" id="KW-0645">Protease</keyword>
<dbReference type="GO" id="GO:0004252">
    <property type="term" value="F:serine-type endopeptidase activity"/>
    <property type="evidence" value="ECO:0007669"/>
    <property type="project" value="InterPro"/>
</dbReference>
<comment type="caution">
    <text evidence="5">Lacks conserved residue(s) required for the propagation of feature annotation.</text>
</comment>
<evidence type="ECO:0000256" key="5">
    <source>
        <dbReference type="PROSITE-ProRule" id="PRU01240"/>
    </source>
</evidence>
<dbReference type="PANTHER" id="PTHR43806:SF11">
    <property type="entry name" value="CEREVISIN-RELATED"/>
    <property type="match status" value="1"/>
</dbReference>
<dbReference type="PROSITE" id="PS51892">
    <property type="entry name" value="SUBTILASE"/>
    <property type="match status" value="1"/>
</dbReference>
<keyword evidence="9" id="KW-1185">Reference proteome</keyword>
<evidence type="ECO:0000256" key="3">
    <source>
        <dbReference type="ARBA" id="ARBA00022801"/>
    </source>
</evidence>
<dbReference type="Pfam" id="PF00082">
    <property type="entry name" value="Peptidase_S8"/>
    <property type="match status" value="1"/>
</dbReference>
<organism evidence="8 9">
    <name type="scientific">Ruminiclostridium herbifermentans</name>
    <dbReference type="NCBI Taxonomy" id="2488810"/>
    <lineage>
        <taxon>Bacteria</taxon>
        <taxon>Bacillati</taxon>
        <taxon>Bacillota</taxon>
        <taxon>Clostridia</taxon>
        <taxon>Eubacteriales</taxon>
        <taxon>Oscillospiraceae</taxon>
        <taxon>Ruminiclostridium</taxon>
    </lineage>
</organism>
<dbReference type="Gene3D" id="3.40.50.200">
    <property type="entry name" value="Peptidase S8/S53 domain"/>
    <property type="match status" value="1"/>
</dbReference>
<dbReference type="InterPro" id="IPR000209">
    <property type="entry name" value="Peptidase_S8/S53_dom"/>
</dbReference>
<evidence type="ECO:0000259" key="7">
    <source>
        <dbReference type="Pfam" id="PF00082"/>
    </source>
</evidence>
<accession>A0A4U7JCH7</accession>
<keyword evidence="4" id="KW-0720">Serine protease</keyword>
<gene>
    <name evidence="8" type="ORF">EHE19_011840</name>
</gene>
<reference evidence="8 9" key="1">
    <citation type="submission" date="2020-09" db="EMBL/GenBank/DDBJ databases">
        <title>Characterization and genome sequencing of Ruminiclostridium sp. nov. MA18.</title>
        <authorList>
            <person name="Rettenmaier R."/>
            <person name="Kowollik M.-L."/>
            <person name="Liebl W."/>
            <person name="Zverlov V."/>
        </authorList>
    </citation>
    <scope>NUCLEOTIDE SEQUENCE [LARGE SCALE GENOMIC DNA]</scope>
    <source>
        <strain evidence="8 9">MA18</strain>
    </source>
</reference>
<sequence length="635" mass="69394">MIKNKILKKILMTLLLCAMIGVTVIQPSFSSALGTGPANIVDLLKTNDYKAETVQVFDGGKLCKVLAGDNAVYNVIFYNDGSTELYDPVKHEKIFQKDKISPALKSKIEKAKDDEKIPVSIWIKDIDYNKVNSFVKDKINIDAADIEKDNLKLDKMQEYIETKRSKAKDEYNNNNSRFVKRALASDTILFTSKYAPLVIAELNKKEIEMLRNSDDVFDMDFFVNECNSTDETAFSIPNINANYTRDTLGLKGSGVKIGQIESGYPNKTNAQLSDRSITFDVPDNQANITDHATEVSSIIVGKTNGLVPNAALYVASNYTSTTNFYEKIEWLITQGVNVINMSNTTGGTAGAYTSIAKWIDHLAIQHSVHFVKSAGNSGPSGGITEPGMAYNIMTVGSINDHDSPNEPNWSDDTFSTYSSYVEDSSAAYKPDVTAPGEGITAGGLTGSGTSFSTPHVTGVIAQLINAYSTLATKQTAMKAILAGGTKHKTADDYGNNSLSPNYSNKEGAGVVDAKSSYYIAANTRYLSLQLYNSSFPYEKTFTVTSSDTLIRVSLAWLKRNSVSSPHSTGTITEKPLSDLDLEVYDPNGNLVGRSISGVNNVELVQFVPQMTGTYKIKVIGYSLKNDYEFIGLAWF</sequence>
<evidence type="ECO:0000256" key="1">
    <source>
        <dbReference type="ARBA" id="ARBA00011073"/>
    </source>
</evidence>
<comment type="similarity">
    <text evidence="1 5">Belongs to the peptidase S8 family.</text>
</comment>
<evidence type="ECO:0000313" key="8">
    <source>
        <dbReference type="EMBL" id="QNU65616.1"/>
    </source>
</evidence>
<dbReference type="InterPro" id="IPR008979">
    <property type="entry name" value="Galactose-bd-like_sf"/>
</dbReference>
<evidence type="ECO:0000256" key="4">
    <source>
        <dbReference type="ARBA" id="ARBA00022825"/>
    </source>
</evidence>
<dbReference type="Proteomes" id="UP000306409">
    <property type="component" value="Chromosome"/>
</dbReference>
<evidence type="ECO:0000256" key="2">
    <source>
        <dbReference type="ARBA" id="ARBA00022670"/>
    </source>
</evidence>
<dbReference type="AlphaFoldDB" id="A0A4U7JCH7"/>
<dbReference type="Gene3D" id="2.60.120.380">
    <property type="match status" value="1"/>
</dbReference>
<dbReference type="PROSITE" id="PS00138">
    <property type="entry name" value="SUBTILASE_SER"/>
    <property type="match status" value="1"/>
</dbReference>
<dbReference type="GO" id="GO:0006508">
    <property type="term" value="P:proteolysis"/>
    <property type="evidence" value="ECO:0007669"/>
    <property type="project" value="UniProtKB-KW"/>
</dbReference>
<dbReference type="SUPFAM" id="SSF52743">
    <property type="entry name" value="Subtilisin-like"/>
    <property type="match status" value="1"/>
</dbReference>
<proteinExistence type="inferred from homology"/>
<dbReference type="InterPro" id="IPR050131">
    <property type="entry name" value="Peptidase_S8_subtilisin-like"/>
</dbReference>
<keyword evidence="6" id="KW-0732">Signal</keyword>
<dbReference type="RefSeq" id="WP_137698536.1">
    <property type="nucleotide sequence ID" value="NZ_CP061336.1"/>
</dbReference>
<feature type="signal peptide" evidence="6">
    <location>
        <begin position="1"/>
        <end position="25"/>
    </location>
</feature>
<dbReference type="EMBL" id="CP061336">
    <property type="protein sequence ID" value="QNU65616.1"/>
    <property type="molecule type" value="Genomic_DNA"/>
</dbReference>
<dbReference type="InterPro" id="IPR036852">
    <property type="entry name" value="Peptidase_S8/S53_dom_sf"/>
</dbReference>